<dbReference type="AlphaFoldDB" id="A0A6N2L0P7"/>
<name>A0A6N2L0P7_SALVM</name>
<organism evidence="1">
    <name type="scientific">Salix viminalis</name>
    <name type="common">Common osier</name>
    <name type="synonym">Basket willow</name>
    <dbReference type="NCBI Taxonomy" id="40686"/>
    <lineage>
        <taxon>Eukaryota</taxon>
        <taxon>Viridiplantae</taxon>
        <taxon>Streptophyta</taxon>
        <taxon>Embryophyta</taxon>
        <taxon>Tracheophyta</taxon>
        <taxon>Spermatophyta</taxon>
        <taxon>Magnoliopsida</taxon>
        <taxon>eudicotyledons</taxon>
        <taxon>Gunneridae</taxon>
        <taxon>Pentapetalae</taxon>
        <taxon>rosids</taxon>
        <taxon>fabids</taxon>
        <taxon>Malpighiales</taxon>
        <taxon>Salicaceae</taxon>
        <taxon>Saliceae</taxon>
        <taxon>Salix</taxon>
    </lineage>
</organism>
<dbReference type="EMBL" id="CAADRP010000959">
    <property type="protein sequence ID" value="VFU33869.1"/>
    <property type="molecule type" value="Genomic_DNA"/>
</dbReference>
<reference evidence="1" key="1">
    <citation type="submission" date="2019-03" db="EMBL/GenBank/DDBJ databases">
        <authorList>
            <person name="Mank J."/>
            <person name="Almeida P."/>
        </authorList>
    </citation>
    <scope>NUCLEOTIDE SEQUENCE</scope>
    <source>
        <strain evidence="1">78183</strain>
    </source>
</reference>
<gene>
    <name evidence="1" type="ORF">SVIM_LOCUS159020</name>
</gene>
<accession>A0A6N2L0P7</accession>
<evidence type="ECO:0000313" key="1">
    <source>
        <dbReference type="EMBL" id="VFU33869.1"/>
    </source>
</evidence>
<sequence length="83" mass="9062">MMKPKCDQIIAEVNVGVDLTVQSNIGFGDQVAPSSSQHSSFILDILFLGKPAGNYLRQMRREILITAAAIDIGLLLQKSKENC</sequence>
<protein>
    <submittedName>
        <fullName evidence="1">Uncharacterized protein</fullName>
    </submittedName>
</protein>
<proteinExistence type="predicted"/>